<dbReference type="EMBL" id="QTSX02003571">
    <property type="protein sequence ID" value="KAJ9070519.1"/>
    <property type="molecule type" value="Genomic_DNA"/>
</dbReference>
<accession>A0ACC2T783</accession>
<proteinExistence type="predicted"/>
<reference evidence="1" key="1">
    <citation type="submission" date="2022-04" db="EMBL/GenBank/DDBJ databases">
        <title>Genome of the entomopathogenic fungus Entomophthora muscae.</title>
        <authorList>
            <person name="Elya C."/>
            <person name="Lovett B.R."/>
            <person name="Lee E."/>
            <person name="Macias A.M."/>
            <person name="Hajek A.E."/>
            <person name="De Bivort B.L."/>
            <person name="Kasson M.T."/>
            <person name="De Fine Licht H.H."/>
            <person name="Stajich J.E."/>
        </authorList>
    </citation>
    <scope>NUCLEOTIDE SEQUENCE</scope>
    <source>
        <strain evidence="1">Berkeley</strain>
    </source>
</reference>
<protein>
    <submittedName>
        <fullName evidence="1">Uncharacterized protein</fullName>
    </submittedName>
</protein>
<sequence length="105" mass="11817">MKFFAILLAGISVAYNPSGASLRDFACARWLGNECSYWMRCYINGSFNRNHTEEGCVKAGLEFNGNACWARRIRGKLFGGNKNCPYLASTFCPRTAGMYYNCLKE</sequence>
<comment type="caution">
    <text evidence="1">The sequence shown here is derived from an EMBL/GenBank/DDBJ whole genome shotgun (WGS) entry which is preliminary data.</text>
</comment>
<keyword evidence="2" id="KW-1185">Reference proteome</keyword>
<organism evidence="1 2">
    <name type="scientific">Entomophthora muscae</name>
    <dbReference type="NCBI Taxonomy" id="34485"/>
    <lineage>
        <taxon>Eukaryota</taxon>
        <taxon>Fungi</taxon>
        <taxon>Fungi incertae sedis</taxon>
        <taxon>Zoopagomycota</taxon>
        <taxon>Entomophthoromycotina</taxon>
        <taxon>Entomophthoromycetes</taxon>
        <taxon>Entomophthorales</taxon>
        <taxon>Entomophthoraceae</taxon>
        <taxon>Entomophthora</taxon>
    </lineage>
</organism>
<dbReference type="Proteomes" id="UP001165960">
    <property type="component" value="Unassembled WGS sequence"/>
</dbReference>
<gene>
    <name evidence="1" type="ORF">DSO57_1007143</name>
</gene>
<evidence type="ECO:0000313" key="1">
    <source>
        <dbReference type="EMBL" id="KAJ9070519.1"/>
    </source>
</evidence>
<evidence type="ECO:0000313" key="2">
    <source>
        <dbReference type="Proteomes" id="UP001165960"/>
    </source>
</evidence>
<name>A0ACC2T783_9FUNG</name>